<accession>A0A2A6BQ71</accession>
<dbReference type="Pfam" id="PF16013">
    <property type="entry name" value="DUF4781"/>
    <property type="match status" value="1"/>
</dbReference>
<dbReference type="Proteomes" id="UP000005239">
    <property type="component" value="Unassembled WGS sequence"/>
</dbReference>
<reference evidence="2" key="1">
    <citation type="journal article" date="2008" name="Nat. Genet.">
        <title>The Pristionchus pacificus genome provides a unique perspective on nematode lifestyle and parasitism.</title>
        <authorList>
            <person name="Dieterich C."/>
            <person name="Clifton S.W."/>
            <person name="Schuster L.N."/>
            <person name="Chinwalla A."/>
            <person name="Delehaunty K."/>
            <person name="Dinkelacker I."/>
            <person name="Fulton L."/>
            <person name="Fulton R."/>
            <person name="Godfrey J."/>
            <person name="Minx P."/>
            <person name="Mitreva M."/>
            <person name="Roeseler W."/>
            <person name="Tian H."/>
            <person name="Witte H."/>
            <person name="Yang S.P."/>
            <person name="Wilson R.K."/>
            <person name="Sommer R.J."/>
        </authorList>
    </citation>
    <scope>NUCLEOTIDE SEQUENCE [LARGE SCALE GENOMIC DNA]</scope>
    <source>
        <strain evidence="2">PS312</strain>
    </source>
</reference>
<gene>
    <name evidence="1" type="primary">WBGene00275046</name>
</gene>
<dbReference type="PANTHER" id="PTHR21115">
    <property type="entry name" value="GH06117P-RELATED"/>
    <property type="match status" value="1"/>
</dbReference>
<dbReference type="OrthoDB" id="6512497at2759"/>
<name>A0A2A6BQ71_PRIPA</name>
<proteinExistence type="predicted"/>
<sequence>MGNTLTGEYPSTWDEPEVKDWKNTAAGQQQCAYLQFGGAQFHDITGLSKALRVTKICFAIYGPPAEDADTLEKAYTAEQRKFGTTIYEKILEVYKKAPEPKFKLGFLFIFCKEGKSTYQVPLFRLMWKETETTISSRYIDTGCRVYESANDWKEKNRLPMLKYCYPSRLFYTYKGSDSMKFDADKDVSVEYGMSPACDLVNRIVGVADVVVTVVATTVGVVSLFTPAGFISAPILLGTGITGGVYGAGRAIHRLADKASHGEAMTDLESVMLYLSILAAPLHMLSGLATARLAAGAATGRIFSQTQRVLATVLLLTTLGVDSFSFIINFANMIDKFRKDQLTPLDVLQFSVSTLFFGNTLMQPKTAWGVIQRAQQQRITTIAEHMTDDQAKSAFKTYLDDNKGTVKIGGRKGKTVLLTTSEGQTNRADANRVVRDAKIKMNEYSVSGTPKLQKPGKLRECLGGDYKDHKHLGELNEQQMRRMKHVFGASAEYNKDLVSFATKLADKMGICQDPDAFMSLVEVVAAHKKDANFNFVDSAVNSFHADVVSDLAKVRNIAGPKGLRFADPFKALYHYRKHGTEFMEMCSPKFYLGELPSYILRNGQLTDVCKVTVIAANGTTELFTQKTYFLRDDSMMVVIEKPGCNTISTIYKRPGEWTNRFRVTNLPPPEVSLGRLAFVAGVDSINMTLHANNRWHTDLEHCKNDPNYENYKIMLSMLVADFANDLDPESD</sequence>
<protein>
    <submittedName>
        <fullName evidence="1">DUF4781 domain-containing protein</fullName>
    </submittedName>
</protein>
<dbReference type="PANTHER" id="PTHR21115:SF0">
    <property type="entry name" value="GH06117P-RELATED"/>
    <property type="match status" value="1"/>
</dbReference>
<dbReference type="AlphaFoldDB" id="A0A2A6BQ71"/>
<organism evidence="1 2">
    <name type="scientific">Pristionchus pacificus</name>
    <name type="common">Parasitic nematode worm</name>
    <dbReference type="NCBI Taxonomy" id="54126"/>
    <lineage>
        <taxon>Eukaryota</taxon>
        <taxon>Metazoa</taxon>
        <taxon>Ecdysozoa</taxon>
        <taxon>Nematoda</taxon>
        <taxon>Chromadorea</taxon>
        <taxon>Rhabditida</taxon>
        <taxon>Rhabditina</taxon>
        <taxon>Diplogasteromorpha</taxon>
        <taxon>Diplogasteroidea</taxon>
        <taxon>Neodiplogasteridae</taxon>
        <taxon>Pristionchus</taxon>
    </lineage>
</organism>
<dbReference type="InterPro" id="IPR031962">
    <property type="entry name" value="DUF4781"/>
</dbReference>
<keyword evidence="2" id="KW-1185">Reference proteome</keyword>
<evidence type="ECO:0000313" key="2">
    <source>
        <dbReference type="Proteomes" id="UP000005239"/>
    </source>
</evidence>
<reference evidence="1" key="2">
    <citation type="submission" date="2022-06" db="UniProtKB">
        <authorList>
            <consortium name="EnsemblMetazoa"/>
        </authorList>
    </citation>
    <scope>IDENTIFICATION</scope>
    <source>
        <strain evidence="1">PS312</strain>
    </source>
</reference>
<accession>A0A8R1YQD8</accession>
<dbReference type="EnsemblMetazoa" id="PPA36677.1">
    <property type="protein sequence ID" value="PPA36677.1"/>
    <property type="gene ID" value="WBGene00275046"/>
</dbReference>
<evidence type="ECO:0000313" key="1">
    <source>
        <dbReference type="EnsemblMetazoa" id="PPA36677.1"/>
    </source>
</evidence>